<evidence type="ECO:0000313" key="1">
    <source>
        <dbReference type="EMBL" id="OLQ12726.1"/>
    </source>
</evidence>
<dbReference type="Proteomes" id="UP000186817">
    <property type="component" value="Unassembled WGS sequence"/>
</dbReference>
<keyword evidence="2" id="KW-1185">Reference proteome</keyword>
<name>A0A1Q9EZ55_SYMMI</name>
<protein>
    <submittedName>
        <fullName evidence="1">Uncharacterized protein</fullName>
    </submittedName>
</protein>
<dbReference type="EMBL" id="LSRX01000038">
    <property type="protein sequence ID" value="OLQ12726.1"/>
    <property type="molecule type" value="Genomic_DNA"/>
</dbReference>
<dbReference type="OrthoDB" id="423542at2759"/>
<evidence type="ECO:0000313" key="2">
    <source>
        <dbReference type="Proteomes" id="UP000186817"/>
    </source>
</evidence>
<dbReference type="AlphaFoldDB" id="A0A1Q9EZ55"/>
<organism evidence="1 2">
    <name type="scientific">Symbiodinium microadriaticum</name>
    <name type="common">Dinoflagellate</name>
    <name type="synonym">Zooxanthella microadriatica</name>
    <dbReference type="NCBI Taxonomy" id="2951"/>
    <lineage>
        <taxon>Eukaryota</taxon>
        <taxon>Sar</taxon>
        <taxon>Alveolata</taxon>
        <taxon>Dinophyceae</taxon>
        <taxon>Suessiales</taxon>
        <taxon>Symbiodiniaceae</taxon>
        <taxon>Symbiodinium</taxon>
    </lineage>
</organism>
<reference evidence="1 2" key="1">
    <citation type="submission" date="2016-02" db="EMBL/GenBank/DDBJ databases">
        <title>Genome analysis of coral dinoflagellate symbionts highlights evolutionary adaptations to a symbiotic lifestyle.</title>
        <authorList>
            <person name="Aranda M."/>
            <person name="Li Y."/>
            <person name="Liew Y.J."/>
            <person name="Baumgarten S."/>
            <person name="Simakov O."/>
            <person name="Wilson M."/>
            <person name="Piel J."/>
            <person name="Ashoor H."/>
            <person name="Bougouffa S."/>
            <person name="Bajic V.B."/>
            <person name="Ryu T."/>
            <person name="Ravasi T."/>
            <person name="Bayer T."/>
            <person name="Micklem G."/>
            <person name="Kim H."/>
            <person name="Bhak J."/>
            <person name="Lajeunesse T.C."/>
            <person name="Voolstra C.R."/>
        </authorList>
    </citation>
    <scope>NUCLEOTIDE SEQUENCE [LARGE SCALE GENOMIC DNA]</scope>
    <source>
        <strain evidence="1 2">CCMP2467</strain>
    </source>
</reference>
<comment type="caution">
    <text evidence="1">The sequence shown here is derived from an EMBL/GenBank/DDBJ whole genome shotgun (WGS) entry which is preliminary data.</text>
</comment>
<dbReference type="InterPro" id="IPR036812">
    <property type="entry name" value="NAD(P)_OxRdtase_dom_sf"/>
</dbReference>
<sequence length="387" mass="42565">MTESEGFLAAPPVPGSFMLFMNDALKHIKFAGVGGRMLPMMLKRVKMKTRRKPRPLNLLISSLMLEAPLLMLQQTTLSCSRLRPKDRGAGARATQDADTAADEPMPSVEERIFVAKDKSASKDIAGRGMASFEGEATRKATAKLALNKAKAKGYDSVLDRYNKDNVFSCPLTAIGSTRRSACIAACLNSAHLPNPVRTMAQRKMAVGSNASVSQNTGFTGFKRDEIPHCRLVYFNDIGNELCAASPHGQEPKGNGKSTSTKGKGKSVLDFCRSNGIVVEAFAWNRLEVLVQQELLDLAQSLAPHSTNEVHRDFAQQVLMRWFVQQGMVPLFRTERQENILTTAEGLLKVPQLSEAQIQSLYKPRSDYPWKYYGGAVPWTTAVLPTAE</sequence>
<dbReference type="Gene3D" id="3.20.20.100">
    <property type="entry name" value="NADP-dependent oxidoreductase domain"/>
    <property type="match status" value="1"/>
</dbReference>
<proteinExistence type="predicted"/>
<gene>
    <name evidence="1" type="ORF">AK812_SmicGene3224</name>
</gene>
<accession>A0A1Q9EZ55</accession>